<evidence type="ECO:0000313" key="2">
    <source>
        <dbReference type="EMBL" id="UYW01687.1"/>
    </source>
</evidence>
<gene>
    <name evidence="2" type="ORF">K5I29_01810</name>
</gene>
<sequence length="77" mass="8812">MNKKTKALVYQFISFAVIFIILRYLIENYTAVTGFWIPAIAAVASTILAPQFKALQTPNGLKLFVNWIFFKTPKEIK</sequence>
<protein>
    <submittedName>
        <fullName evidence="2">Uncharacterized protein</fullName>
    </submittedName>
</protein>
<dbReference type="Proteomes" id="UP001163328">
    <property type="component" value="Chromosome"/>
</dbReference>
<name>A0ABY6LZD7_9FLAO</name>
<keyword evidence="1" id="KW-0812">Transmembrane</keyword>
<feature type="transmembrane region" description="Helical" evidence="1">
    <location>
        <begin position="32"/>
        <end position="52"/>
    </location>
</feature>
<reference evidence="2" key="1">
    <citation type="submission" date="2021-08" db="EMBL/GenBank/DDBJ databases">
        <title>Flavobacterium sp. strain CC-SYL302.</title>
        <authorList>
            <person name="Lin S.-Y."/>
            <person name="Lee T.-H."/>
            <person name="Young C.-C."/>
        </authorList>
    </citation>
    <scope>NUCLEOTIDE SEQUENCE</scope>
    <source>
        <strain evidence="2">CC-SYL302</strain>
    </source>
</reference>
<dbReference type="RefSeq" id="WP_264434159.1">
    <property type="nucleotide sequence ID" value="NZ_CP081495.1"/>
</dbReference>
<evidence type="ECO:0000313" key="3">
    <source>
        <dbReference type="Proteomes" id="UP001163328"/>
    </source>
</evidence>
<keyword evidence="1" id="KW-1133">Transmembrane helix</keyword>
<organism evidence="2 3">
    <name type="scientific">Flavobacterium agricola</name>
    <dbReference type="NCBI Taxonomy" id="2870839"/>
    <lineage>
        <taxon>Bacteria</taxon>
        <taxon>Pseudomonadati</taxon>
        <taxon>Bacteroidota</taxon>
        <taxon>Flavobacteriia</taxon>
        <taxon>Flavobacteriales</taxon>
        <taxon>Flavobacteriaceae</taxon>
        <taxon>Flavobacterium</taxon>
    </lineage>
</organism>
<keyword evidence="1" id="KW-0472">Membrane</keyword>
<evidence type="ECO:0000256" key="1">
    <source>
        <dbReference type="SAM" id="Phobius"/>
    </source>
</evidence>
<feature type="transmembrane region" description="Helical" evidence="1">
    <location>
        <begin position="7"/>
        <end position="26"/>
    </location>
</feature>
<proteinExistence type="predicted"/>
<dbReference type="EMBL" id="CP081495">
    <property type="protein sequence ID" value="UYW01687.1"/>
    <property type="molecule type" value="Genomic_DNA"/>
</dbReference>
<accession>A0ABY6LZD7</accession>
<keyword evidence="3" id="KW-1185">Reference proteome</keyword>